<organism evidence="6 7">
    <name type="scientific">Candidatus Glomeribacter gigasporarum BEG34</name>
    <dbReference type="NCBI Taxonomy" id="1070319"/>
    <lineage>
        <taxon>Bacteria</taxon>
        <taxon>Pseudomonadati</taxon>
        <taxon>Pseudomonadota</taxon>
        <taxon>Betaproteobacteria</taxon>
        <taxon>Burkholderiales</taxon>
        <taxon>Burkholderiaceae</taxon>
        <taxon>Candidatus Glomeribacter</taxon>
    </lineage>
</organism>
<comment type="caution">
    <text evidence="6">The sequence shown here is derived from an EMBL/GenBank/DDBJ whole genome shotgun (WGS) entry which is preliminary data.</text>
</comment>
<keyword evidence="7" id="KW-1185">Reference proteome</keyword>
<dbReference type="GO" id="GO:0003677">
    <property type="term" value="F:DNA binding"/>
    <property type="evidence" value="ECO:0007669"/>
    <property type="project" value="UniProtKB-KW"/>
</dbReference>
<dbReference type="OrthoDB" id="5297879at2"/>
<evidence type="ECO:0000256" key="4">
    <source>
        <dbReference type="ARBA" id="ARBA00023125"/>
    </source>
</evidence>
<evidence type="ECO:0000313" key="7">
    <source>
        <dbReference type="Proteomes" id="UP000054051"/>
    </source>
</evidence>
<feature type="domain" description="DNA-binding protein H-NS-like C-terminal" evidence="5">
    <location>
        <begin position="57"/>
        <end position="97"/>
    </location>
</feature>
<comment type="subcellular location">
    <subcellularLocation>
        <location evidence="1">Cytoplasm</location>
        <location evidence="1">Nucleoid</location>
    </subcellularLocation>
</comment>
<evidence type="ECO:0000256" key="3">
    <source>
        <dbReference type="ARBA" id="ARBA00022490"/>
    </source>
</evidence>
<comment type="similarity">
    <text evidence="2">Belongs to the histone-like protein H-NS family.</text>
</comment>
<sequence length="99" mass="11493">MSSYQELISQREKLDQQIETAKAAEFDAVVNDIKRKMQIYGITCADLGIQLGKSNKLRPRVRVEPKYYNPANPEEKWSGRGKEPKWIAGRNRTPFLIRK</sequence>
<evidence type="ECO:0000313" key="6">
    <source>
        <dbReference type="EMBL" id="CCD28898.1"/>
    </source>
</evidence>
<reference evidence="6 7" key="1">
    <citation type="submission" date="2011-08" db="EMBL/GenBank/DDBJ databases">
        <title>The genome of the obligate endobacterium of an arbuscular mycorrhizal fungus reveals an interphylum network of nutritional interactions.</title>
        <authorList>
            <person name="Ghignone S."/>
            <person name="Salvioli A."/>
            <person name="Anca I."/>
            <person name="Lumini E."/>
            <person name="Ortu G."/>
            <person name="Petiti L."/>
            <person name="Cruveiller S."/>
            <person name="Bianciotto V."/>
            <person name="Piffanelli P."/>
            <person name="Lanfranco L."/>
            <person name="Bonfante P."/>
        </authorList>
    </citation>
    <scope>NUCLEOTIDE SEQUENCE [LARGE SCALE GENOMIC DNA]</scope>
    <source>
        <strain evidence="6 7">BEG34</strain>
    </source>
</reference>
<dbReference type="eggNOG" id="COG2916">
    <property type="taxonomic scope" value="Bacteria"/>
</dbReference>
<keyword evidence="3" id="KW-0963">Cytoplasm</keyword>
<dbReference type="PANTHER" id="PTHR38097">
    <property type="match status" value="1"/>
</dbReference>
<dbReference type="Pfam" id="PF00816">
    <property type="entry name" value="Histone_HNS"/>
    <property type="match status" value="1"/>
</dbReference>
<dbReference type="GO" id="GO:0009295">
    <property type="term" value="C:nucleoid"/>
    <property type="evidence" value="ECO:0007669"/>
    <property type="project" value="UniProtKB-SubCell"/>
</dbReference>
<dbReference type="PANTHER" id="PTHR38097:SF2">
    <property type="entry name" value="DNA-BINDING PROTEIN STPA"/>
    <property type="match status" value="1"/>
</dbReference>
<protein>
    <submittedName>
        <fullName evidence="6">Histone family protein nucleoid-structuring protein H-NS</fullName>
    </submittedName>
</protein>
<evidence type="ECO:0000256" key="1">
    <source>
        <dbReference type="ARBA" id="ARBA00004453"/>
    </source>
</evidence>
<dbReference type="SUPFAM" id="SSF81273">
    <property type="entry name" value="H-NS histone-like proteins"/>
    <property type="match status" value="1"/>
</dbReference>
<gene>
    <name evidence="6" type="ORF">CAGGBEG34_190068</name>
</gene>
<dbReference type="EMBL" id="CAFB01000035">
    <property type="protein sequence ID" value="CCD28898.1"/>
    <property type="molecule type" value="Genomic_DNA"/>
</dbReference>
<dbReference type="SMART" id="SM00528">
    <property type="entry name" value="HNS"/>
    <property type="match status" value="1"/>
</dbReference>
<dbReference type="AlphaFoldDB" id="G2J801"/>
<evidence type="ECO:0000256" key="2">
    <source>
        <dbReference type="ARBA" id="ARBA00010610"/>
    </source>
</evidence>
<dbReference type="Proteomes" id="UP000054051">
    <property type="component" value="Unassembled WGS sequence"/>
</dbReference>
<dbReference type="Gene3D" id="4.10.430.30">
    <property type="match status" value="1"/>
</dbReference>
<proteinExistence type="inferred from homology"/>
<name>G2J801_9BURK</name>
<dbReference type="RefSeq" id="WP_006682158.1">
    <property type="nucleotide sequence ID" value="NZ_CAFB01000035.1"/>
</dbReference>
<keyword evidence="4" id="KW-0238">DNA-binding</keyword>
<dbReference type="STRING" id="1070319.CAGGBEG34_190068"/>
<accession>G2J801</accession>
<evidence type="ECO:0000259" key="5">
    <source>
        <dbReference type="SMART" id="SM00528"/>
    </source>
</evidence>
<dbReference type="InterPro" id="IPR027444">
    <property type="entry name" value="H-NS_C_dom"/>
</dbReference>